<keyword evidence="1" id="KW-1133">Transmembrane helix</keyword>
<dbReference type="KEGG" id="mass:CR152_08720"/>
<keyword evidence="1" id="KW-0472">Membrane</keyword>
<organism evidence="2 3">
    <name type="scientific">Massilia violaceinigra</name>
    <dbReference type="NCBI Taxonomy" id="2045208"/>
    <lineage>
        <taxon>Bacteria</taxon>
        <taxon>Pseudomonadati</taxon>
        <taxon>Pseudomonadota</taxon>
        <taxon>Betaproteobacteria</taxon>
        <taxon>Burkholderiales</taxon>
        <taxon>Oxalobacteraceae</taxon>
        <taxon>Telluria group</taxon>
        <taxon>Massilia</taxon>
    </lineage>
</organism>
<proteinExistence type="predicted"/>
<feature type="transmembrane region" description="Helical" evidence="1">
    <location>
        <begin position="59"/>
        <end position="92"/>
    </location>
</feature>
<evidence type="ECO:0000256" key="1">
    <source>
        <dbReference type="SAM" id="Phobius"/>
    </source>
</evidence>
<name>A0A2D2DHY1_9BURK</name>
<dbReference type="EMBL" id="CP024608">
    <property type="protein sequence ID" value="ATQ74592.1"/>
    <property type="molecule type" value="Genomic_DNA"/>
</dbReference>
<reference evidence="2" key="1">
    <citation type="submission" date="2017-10" db="EMBL/GenBank/DDBJ databases">
        <title>Massilia psychrophilum sp. nov., a novel purple-pigmented bacterium isolated from Tianshan glacier, Xinjiang Municipality, China.</title>
        <authorList>
            <person name="Wang H."/>
        </authorList>
    </citation>
    <scope>NUCLEOTIDE SEQUENCE [LARGE SCALE GENOMIC DNA]</scope>
    <source>
        <strain evidence="2">B2</strain>
    </source>
</reference>
<gene>
    <name evidence="2" type="ORF">CR152_08720</name>
</gene>
<dbReference type="Proteomes" id="UP000229897">
    <property type="component" value="Chromosome"/>
</dbReference>
<keyword evidence="3" id="KW-1185">Reference proteome</keyword>
<sequence length="108" mass="10883">MSELDYVSGGAVDDTSGALNLTIDGNGVQCMPEITTTAPMQYQSIASIGNDYTEMGVGFAGWGLAGGLAIAAGSVAAAPALVVTAVVVLAYWSSVLVVDSFGNTQHPQ</sequence>
<evidence type="ECO:0000313" key="3">
    <source>
        <dbReference type="Proteomes" id="UP000229897"/>
    </source>
</evidence>
<accession>A0A2D2DHY1</accession>
<dbReference type="AlphaFoldDB" id="A0A2D2DHY1"/>
<keyword evidence="1" id="KW-0812">Transmembrane</keyword>
<evidence type="ECO:0000313" key="2">
    <source>
        <dbReference type="EMBL" id="ATQ74592.1"/>
    </source>
</evidence>
<protein>
    <submittedName>
        <fullName evidence="2">Uncharacterized protein</fullName>
    </submittedName>
</protein>